<dbReference type="Proteomes" id="UP000198823">
    <property type="component" value="Unassembled WGS sequence"/>
</dbReference>
<dbReference type="InterPro" id="IPR011146">
    <property type="entry name" value="HIT-like"/>
</dbReference>
<dbReference type="EMBL" id="FNAR01000022">
    <property type="protein sequence ID" value="SDE80794.1"/>
    <property type="molecule type" value="Genomic_DNA"/>
</dbReference>
<accession>A0A1G7FY32</accession>
<dbReference type="SUPFAM" id="SSF54197">
    <property type="entry name" value="HIT-like"/>
    <property type="match status" value="1"/>
</dbReference>
<evidence type="ECO:0000259" key="2">
    <source>
        <dbReference type="PROSITE" id="PS51084"/>
    </source>
</evidence>
<reference evidence="3 4" key="1">
    <citation type="submission" date="2016-10" db="EMBL/GenBank/DDBJ databases">
        <authorList>
            <person name="de Groot N.N."/>
        </authorList>
    </citation>
    <scope>NUCLEOTIDE SEQUENCE [LARGE SCALE GENOMIC DNA]</scope>
    <source>
        <strain evidence="3 4">CGMCC 1.6762</strain>
    </source>
</reference>
<dbReference type="RefSeq" id="WP_245696933.1">
    <property type="nucleotide sequence ID" value="NZ_FNAR01000022.1"/>
</dbReference>
<dbReference type="STRING" id="426756.SAMN04488126_1228"/>
<dbReference type="Gene3D" id="3.30.428.10">
    <property type="entry name" value="HIT-like"/>
    <property type="match status" value="1"/>
</dbReference>
<feature type="domain" description="HIT" evidence="2">
    <location>
        <begin position="7"/>
        <end position="113"/>
    </location>
</feature>
<dbReference type="Pfam" id="PF01230">
    <property type="entry name" value="HIT"/>
    <property type="match status" value="1"/>
</dbReference>
<proteinExistence type="predicted"/>
<dbReference type="AlphaFoldDB" id="A0A1G7FY32"/>
<evidence type="ECO:0000313" key="4">
    <source>
        <dbReference type="Proteomes" id="UP000198823"/>
    </source>
</evidence>
<dbReference type="PANTHER" id="PTHR42997">
    <property type="entry name" value="HIT FAMILY HYDROLASE"/>
    <property type="match status" value="1"/>
</dbReference>
<name>A0A1G7FY32_9BACL</name>
<feature type="short sequence motif" description="Histidine triad motif" evidence="1">
    <location>
        <begin position="98"/>
        <end position="102"/>
    </location>
</feature>
<sequence length="136" mass="15090">MSGGHCPFCDLSLMEGQEIVLENNLCRFLTMPQEVLKGSGVIVPAAHRGTVFDLTPEEWQATQDLLKEAKKLLDREFSPDGYNIGWNAGGTGGQHIPHAHLHVIPRFADEPYAGKGIRHWLKSHDNIRQAPVNKQG</sequence>
<dbReference type="PROSITE" id="PS51084">
    <property type="entry name" value="HIT_2"/>
    <property type="match status" value="1"/>
</dbReference>
<gene>
    <name evidence="3" type="ORF">SAMN04488126_1228</name>
</gene>
<dbReference type="GO" id="GO:0016787">
    <property type="term" value="F:hydrolase activity"/>
    <property type="evidence" value="ECO:0007669"/>
    <property type="project" value="UniProtKB-KW"/>
</dbReference>
<evidence type="ECO:0000256" key="1">
    <source>
        <dbReference type="PROSITE-ProRule" id="PRU00464"/>
    </source>
</evidence>
<dbReference type="InterPro" id="IPR036265">
    <property type="entry name" value="HIT-like_sf"/>
</dbReference>
<protein>
    <submittedName>
        <fullName evidence="3">Diadenosine tetraphosphate (Ap4A) hydrolase</fullName>
    </submittedName>
</protein>
<organism evidence="3 4">
    <name type="scientific">Bhargavaea beijingensis</name>
    <dbReference type="NCBI Taxonomy" id="426756"/>
    <lineage>
        <taxon>Bacteria</taxon>
        <taxon>Bacillati</taxon>
        <taxon>Bacillota</taxon>
        <taxon>Bacilli</taxon>
        <taxon>Bacillales</taxon>
        <taxon>Caryophanaceae</taxon>
        <taxon>Bhargavaea</taxon>
    </lineage>
</organism>
<dbReference type="PANTHER" id="PTHR42997:SF1">
    <property type="entry name" value="AP-4-A PHOSPHORYLASE"/>
    <property type="match status" value="1"/>
</dbReference>
<dbReference type="InterPro" id="IPR052908">
    <property type="entry name" value="AP-4-A_phosphorylase"/>
</dbReference>
<evidence type="ECO:0000313" key="3">
    <source>
        <dbReference type="EMBL" id="SDE80794.1"/>
    </source>
</evidence>
<keyword evidence="3" id="KW-0378">Hydrolase</keyword>